<name>A0A8S5MD69_9CAUD</name>
<dbReference type="Gene3D" id="1.10.530.10">
    <property type="match status" value="1"/>
</dbReference>
<dbReference type="PANTHER" id="PTHR34408">
    <property type="entry name" value="FAMILY PROTEIN, PUTATIVE-RELATED"/>
    <property type="match status" value="1"/>
</dbReference>
<proteinExistence type="predicted"/>
<protein>
    <submittedName>
        <fullName evidence="1">Chitinase A</fullName>
    </submittedName>
</protein>
<reference evidence="1" key="1">
    <citation type="journal article" date="2021" name="Proc. Natl. Acad. Sci. U.S.A.">
        <title>A Catalog of Tens of Thousands of Viruses from Human Metagenomes Reveals Hidden Associations with Chronic Diseases.</title>
        <authorList>
            <person name="Tisza M.J."/>
            <person name="Buck C.B."/>
        </authorList>
    </citation>
    <scope>NUCLEOTIDE SEQUENCE</scope>
    <source>
        <strain evidence="1">CttxG5</strain>
    </source>
</reference>
<dbReference type="PANTHER" id="PTHR34408:SF1">
    <property type="entry name" value="GLYCOSYL HYDROLASE FAMILY 19 DOMAIN-CONTAINING PROTEIN HI_1415"/>
    <property type="match status" value="1"/>
</dbReference>
<dbReference type="SUPFAM" id="SSF53955">
    <property type="entry name" value="Lysozyme-like"/>
    <property type="match status" value="1"/>
</dbReference>
<dbReference type="EMBL" id="BK014881">
    <property type="protein sequence ID" value="DAD80172.1"/>
    <property type="molecule type" value="Genomic_DNA"/>
</dbReference>
<accession>A0A8S5MD69</accession>
<sequence>MRVTRAQLVKIMPNAGSKADTYLPIINGWAEHFHINTPLRMAHYLAQIAHESGELRYTKELASGRAYEGRKDLGNTQQGDGVKYKGRGLIQITGRANYRKYANYCGFDVVGTPELLERPFGATKSSMWVFDTFGCNELADQDNLKAIRRKINGGYRGLAECEKYLKRAKEALEIKVLIQ</sequence>
<organism evidence="1">
    <name type="scientific">Siphoviridae sp. cttxG5</name>
    <dbReference type="NCBI Taxonomy" id="2826498"/>
    <lineage>
        <taxon>Viruses</taxon>
        <taxon>Duplodnaviria</taxon>
        <taxon>Heunggongvirae</taxon>
        <taxon>Uroviricota</taxon>
        <taxon>Caudoviricetes</taxon>
    </lineage>
</organism>
<dbReference type="InterPro" id="IPR052354">
    <property type="entry name" value="Cell_Wall_Dynamics_Protein"/>
</dbReference>
<evidence type="ECO:0000313" key="1">
    <source>
        <dbReference type="EMBL" id="DAD80172.1"/>
    </source>
</evidence>
<dbReference type="InterPro" id="IPR023346">
    <property type="entry name" value="Lysozyme-like_dom_sf"/>
</dbReference>